<dbReference type="InterPro" id="IPR003593">
    <property type="entry name" value="AAA+_ATPase"/>
</dbReference>
<evidence type="ECO:0000313" key="7">
    <source>
        <dbReference type="Proteomes" id="UP001598673"/>
    </source>
</evidence>
<evidence type="ECO:0000256" key="1">
    <source>
        <dbReference type="ARBA" id="ARBA00005417"/>
    </source>
</evidence>
<dbReference type="PANTHER" id="PTHR43335:SF2">
    <property type="entry name" value="ABC TRANSPORTER, ATP-BINDING PROTEIN"/>
    <property type="match status" value="1"/>
</dbReference>
<dbReference type="PROSITE" id="PS50893">
    <property type="entry name" value="ABC_TRANSPORTER_2"/>
    <property type="match status" value="1"/>
</dbReference>
<sequence length="245" mass="26360">MVEVRLDSVSFRYGRKQVLRDVTWCIVPGVTGLLGENGAGKSTLMSILVGMRRPRSGHVSLGGSSETPRVGFVPQRFTTPGEMRLVDTISYAAWLNGVDRRATAPAAQRALEAVDLGDRSHERVRTLSGGQRQRLGVAAGLAHDPDVLVLDEPTVGLDPSQRLRVREVLAALGGKRTVLLSTHVLDDVQFLCHRVGVLAGGTIAFDGTVDELTSALARPEHPGGGLESALERGYRTFMDTLGDDR</sequence>
<dbReference type="PROSITE" id="PS00211">
    <property type="entry name" value="ABC_TRANSPORTER_1"/>
    <property type="match status" value="1"/>
</dbReference>
<protein>
    <submittedName>
        <fullName evidence="6">ABC transporter ATP-binding protein</fullName>
    </submittedName>
</protein>
<comment type="caution">
    <text evidence="6">The sequence shown here is derived from an EMBL/GenBank/DDBJ whole genome shotgun (WGS) entry which is preliminary data.</text>
</comment>
<keyword evidence="7" id="KW-1185">Reference proteome</keyword>
<dbReference type="RefSeq" id="WP_258936915.1">
    <property type="nucleotide sequence ID" value="NZ_JANBBF010000010.1"/>
</dbReference>
<dbReference type="Gene3D" id="3.40.50.300">
    <property type="entry name" value="P-loop containing nucleotide triphosphate hydrolases"/>
    <property type="match status" value="1"/>
</dbReference>
<name>A0ABW6G013_9PSEU</name>
<evidence type="ECO:0000313" key="6">
    <source>
        <dbReference type="EMBL" id="MFD6792525.1"/>
    </source>
</evidence>
<dbReference type="InterPro" id="IPR017871">
    <property type="entry name" value="ABC_transporter-like_CS"/>
</dbReference>
<evidence type="ECO:0000256" key="3">
    <source>
        <dbReference type="ARBA" id="ARBA00022741"/>
    </source>
</evidence>
<dbReference type="Pfam" id="PF00005">
    <property type="entry name" value="ABC_tran"/>
    <property type="match status" value="1"/>
</dbReference>
<keyword evidence="4 6" id="KW-0067">ATP-binding</keyword>
<dbReference type="SUPFAM" id="SSF52540">
    <property type="entry name" value="P-loop containing nucleoside triphosphate hydrolases"/>
    <property type="match status" value="1"/>
</dbReference>
<keyword evidence="2" id="KW-0813">Transport</keyword>
<evidence type="ECO:0000256" key="2">
    <source>
        <dbReference type="ARBA" id="ARBA00022448"/>
    </source>
</evidence>
<evidence type="ECO:0000256" key="4">
    <source>
        <dbReference type="ARBA" id="ARBA00022840"/>
    </source>
</evidence>
<dbReference type="PANTHER" id="PTHR43335">
    <property type="entry name" value="ABC TRANSPORTER, ATP-BINDING PROTEIN"/>
    <property type="match status" value="1"/>
</dbReference>
<dbReference type="Proteomes" id="UP001598673">
    <property type="component" value="Unassembled WGS sequence"/>
</dbReference>
<dbReference type="EMBL" id="JBHXCV010000002">
    <property type="protein sequence ID" value="MFD6792525.1"/>
    <property type="molecule type" value="Genomic_DNA"/>
</dbReference>
<reference evidence="6 7" key="1">
    <citation type="submission" date="2024-09" db="EMBL/GenBank/DDBJ databases">
        <title>The Natural Products Discovery Center: Release of the First 8490 Sequenced Strains for Exploring Actinobacteria Biosynthetic Diversity.</title>
        <authorList>
            <person name="Kalkreuter E."/>
            <person name="Kautsar S.A."/>
            <person name="Yang D."/>
            <person name="Bader C.D."/>
            <person name="Teijaro C.N."/>
            <person name="Fluegel L."/>
            <person name="Davis C.M."/>
            <person name="Simpson J.R."/>
            <person name="Lauterbach L."/>
            <person name="Steele A.D."/>
            <person name="Gui C."/>
            <person name="Meng S."/>
            <person name="Li G."/>
            <person name="Viehrig K."/>
            <person name="Ye F."/>
            <person name="Su P."/>
            <person name="Kiefer A.F."/>
            <person name="Nichols A."/>
            <person name="Cepeda A.J."/>
            <person name="Yan W."/>
            <person name="Fan B."/>
            <person name="Jiang Y."/>
            <person name="Adhikari A."/>
            <person name="Zheng C.-J."/>
            <person name="Schuster L."/>
            <person name="Cowan T.M."/>
            <person name="Smanski M.J."/>
            <person name="Chevrette M.G."/>
            <person name="De Carvalho L.P.S."/>
            <person name="Shen B."/>
        </authorList>
    </citation>
    <scope>NUCLEOTIDE SEQUENCE [LARGE SCALE GENOMIC DNA]</scope>
    <source>
        <strain evidence="6 7">NPDC060353</strain>
    </source>
</reference>
<dbReference type="GO" id="GO:0005524">
    <property type="term" value="F:ATP binding"/>
    <property type="evidence" value="ECO:0007669"/>
    <property type="project" value="UniProtKB-KW"/>
</dbReference>
<dbReference type="InterPro" id="IPR027417">
    <property type="entry name" value="P-loop_NTPase"/>
</dbReference>
<comment type="similarity">
    <text evidence="1">Belongs to the ABC transporter superfamily.</text>
</comment>
<proteinExistence type="inferred from homology"/>
<evidence type="ECO:0000259" key="5">
    <source>
        <dbReference type="PROSITE" id="PS50893"/>
    </source>
</evidence>
<dbReference type="InterPro" id="IPR003439">
    <property type="entry name" value="ABC_transporter-like_ATP-bd"/>
</dbReference>
<accession>A0ABW6G013</accession>
<keyword evidence="3" id="KW-0547">Nucleotide-binding</keyword>
<feature type="domain" description="ABC transporter" evidence="5">
    <location>
        <begin position="4"/>
        <end position="225"/>
    </location>
</feature>
<gene>
    <name evidence="6" type="ORF">ACFWGY_04255</name>
</gene>
<dbReference type="SMART" id="SM00382">
    <property type="entry name" value="AAA"/>
    <property type="match status" value="1"/>
</dbReference>
<organism evidence="6 7">
    <name type="scientific">Prauserella salsuginis</name>
    <dbReference type="NCBI Taxonomy" id="387889"/>
    <lineage>
        <taxon>Bacteria</taxon>
        <taxon>Bacillati</taxon>
        <taxon>Actinomycetota</taxon>
        <taxon>Actinomycetes</taxon>
        <taxon>Pseudonocardiales</taxon>
        <taxon>Pseudonocardiaceae</taxon>
        <taxon>Prauserella</taxon>
        <taxon>Prauserella salsuginis group</taxon>
    </lineage>
</organism>